<dbReference type="EMBL" id="ACBY02000020">
    <property type="protein sequence ID" value="EFB76581.1"/>
    <property type="molecule type" value="Genomic_DNA"/>
</dbReference>
<dbReference type="GO" id="GO:0009236">
    <property type="term" value="P:cobalamin biosynthetic process"/>
    <property type="evidence" value="ECO:0007669"/>
    <property type="project" value="InterPro"/>
</dbReference>
<proteinExistence type="predicted"/>
<evidence type="ECO:0000313" key="1">
    <source>
        <dbReference type="EMBL" id="EFB76581.1"/>
    </source>
</evidence>
<organism evidence="1 2">
    <name type="scientific">Subdoligranulum variabile DSM 15176</name>
    <dbReference type="NCBI Taxonomy" id="411471"/>
    <lineage>
        <taxon>Bacteria</taxon>
        <taxon>Bacillati</taxon>
        <taxon>Bacillota</taxon>
        <taxon>Clostridia</taxon>
        <taxon>Eubacteriales</taxon>
        <taxon>Oscillospiraceae</taxon>
        <taxon>Subdoligranulum</taxon>
    </lineage>
</organism>
<dbReference type="PIRSF" id="PIRSF015617">
    <property type="entry name" value="Adensltrnsf_CobA"/>
    <property type="match status" value="1"/>
</dbReference>
<dbReference type="OrthoDB" id="9810309at2"/>
<dbReference type="HOGENOM" id="CLU_088595_2_0_9"/>
<comment type="caution">
    <text evidence="1">The sequence shown here is derived from an EMBL/GenBank/DDBJ whole genome shotgun (WGS) entry which is preliminary data.</text>
</comment>
<sequence>MIHLYWGNGKGKTTAAMGLALRALGHGRRVVIVQFLKDGNSGEIEPLRRLGASVYACPNAKFTWLMDGAERLQARDNGTAALQRAIAEPCDLLILDEACAAYENDLVDRDLLQHVVSSSETSFEVVLTGRTPAGWMQAAADYSTEMRACQHPYEKGVPAREGIEY</sequence>
<dbReference type="Gene3D" id="3.40.50.300">
    <property type="entry name" value="P-loop containing nucleotide triphosphate hydrolases"/>
    <property type="match status" value="1"/>
</dbReference>
<dbReference type="SUPFAM" id="SSF52540">
    <property type="entry name" value="P-loop containing nucleoside triphosphate hydrolases"/>
    <property type="match status" value="1"/>
</dbReference>
<name>D1PKS3_9FIRM</name>
<dbReference type="PANTHER" id="PTHR46638">
    <property type="entry name" value="CORRINOID ADENOSYLTRANSFERASE"/>
    <property type="match status" value="1"/>
</dbReference>
<accession>D1PKS3</accession>
<evidence type="ECO:0000313" key="2">
    <source>
        <dbReference type="Proteomes" id="UP000003438"/>
    </source>
</evidence>
<dbReference type="InterPro" id="IPR003724">
    <property type="entry name" value="CblAdoTrfase_CobA"/>
</dbReference>
<dbReference type="GO" id="GO:0005524">
    <property type="term" value="F:ATP binding"/>
    <property type="evidence" value="ECO:0007669"/>
    <property type="project" value="InterPro"/>
</dbReference>
<protein>
    <submittedName>
        <fullName evidence="1">Cob(I)yrinic acid a,c-diamide adenosyltransferase</fullName>
    </submittedName>
</protein>
<gene>
    <name evidence="1" type="ORF">SUBVAR_04957</name>
</gene>
<keyword evidence="2" id="KW-1185">Reference proteome</keyword>
<dbReference type="Pfam" id="PF02572">
    <property type="entry name" value="CobA_CobO_BtuR"/>
    <property type="match status" value="1"/>
</dbReference>
<dbReference type="eggNOG" id="COG2109">
    <property type="taxonomic scope" value="Bacteria"/>
</dbReference>
<dbReference type="RefSeq" id="WP_007046361.1">
    <property type="nucleotide sequence ID" value="NZ_GG704769.1"/>
</dbReference>
<dbReference type="InterPro" id="IPR027417">
    <property type="entry name" value="P-loop_NTPase"/>
</dbReference>
<dbReference type="AlphaFoldDB" id="D1PKS3"/>
<dbReference type="Proteomes" id="UP000003438">
    <property type="component" value="Unassembled WGS sequence"/>
</dbReference>
<dbReference type="GO" id="GO:0008817">
    <property type="term" value="F:corrinoid adenosyltransferase activity"/>
    <property type="evidence" value="ECO:0007669"/>
    <property type="project" value="InterPro"/>
</dbReference>
<dbReference type="STRING" id="411471.SUBVAR_04957"/>
<reference evidence="1" key="1">
    <citation type="submission" date="2009-12" db="EMBL/GenBank/DDBJ databases">
        <authorList>
            <person name="Weinstock G."/>
            <person name="Sodergren E."/>
            <person name="Clifton S."/>
            <person name="Fulton L."/>
            <person name="Fulton B."/>
            <person name="Courtney L."/>
            <person name="Fronick C."/>
            <person name="Harrison M."/>
            <person name="Strong C."/>
            <person name="Farmer C."/>
            <person name="Delahaunty K."/>
            <person name="Markovic C."/>
            <person name="Hall O."/>
            <person name="Minx P."/>
            <person name="Tomlinson C."/>
            <person name="Mitreva M."/>
            <person name="Nelson J."/>
            <person name="Hou S."/>
            <person name="Wollam A."/>
            <person name="Pepin K.H."/>
            <person name="Johnson M."/>
            <person name="Bhonagiri V."/>
            <person name="Nash W.E."/>
            <person name="Warren W."/>
            <person name="Chinwalla A."/>
            <person name="Mardis E.R."/>
            <person name="Wilson R.K."/>
        </authorList>
    </citation>
    <scope>NUCLEOTIDE SEQUENCE [LARGE SCALE GENOMIC DNA]</scope>
    <source>
        <strain evidence="1">DSM 15176</strain>
    </source>
</reference>
<dbReference type="PANTHER" id="PTHR46638:SF1">
    <property type="entry name" value="CORRINOID ADENOSYLTRANSFERASE"/>
    <property type="match status" value="1"/>
</dbReference>